<evidence type="ECO:0000256" key="1">
    <source>
        <dbReference type="SAM" id="Phobius"/>
    </source>
</evidence>
<protein>
    <submittedName>
        <fullName evidence="2">Uncharacterized protein</fullName>
    </submittedName>
</protein>
<keyword evidence="1" id="KW-0472">Membrane</keyword>
<keyword evidence="1" id="KW-1133">Transmembrane helix</keyword>
<feature type="transmembrane region" description="Helical" evidence="1">
    <location>
        <begin position="87"/>
        <end position="110"/>
    </location>
</feature>
<dbReference type="KEGG" id="cbar:PATL70BA_3196"/>
<reference evidence="2 3" key="1">
    <citation type="submission" date="2018-09" db="EMBL/GenBank/DDBJ databases">
        <authorList>
            <person name="Postec A."/>
        </authorList>
    </citation>
    <scope>NUCLEOTIDE SEQUENCE [LARGE SCALE GENOMIC DNA]</scope>
    <source>
        <strain evidence="2">70B-A</strain>
    </source>
</reference>
<sequence>MKKFTTVLIKLLSLYYLVKTIGSLSNIIYYLPMMMKTKPMSENIGIFGLVFVFMVNAVICIVLWLLSSRISGVIVQDERKIDSVDIVLDYNSLLLIGIKIVGVILVILSIEEGVYEAISVFGVNLDRFDLVQRMTMLLNLMFPFLKVIIGYMLIVNSKLHALIRGQEI</sequence>
<accession>A0A3P7SBD2</accession>
<feature type="transmembrane region" description="Helical" evidence="1">
    <location>
        <begin position="130"/>
        <end position="154"/>
    </location>
</feature>
<dbReference type="RefSeq" id="WP_125138151.1">
    <property type="nucleotide sequence ID" value="NZ_LR130778.1"/>
</dbReference>
<proteinExistence type="predicted"/>
<keyword evidence="3" id="KW-1185">Reference proteome</keyword>
<feature type="transmembrane region" description="Helical" evidence="1">
    <location>
        <begin position="12"/>
        <end position="32"/>
    </location>
</feature>
<gene>
    <name evidence="2" type="ORF">PATL70BA_3196</name>
</gene>
<evidence type="ECO:0000313" key="2">
    <source>
        <dbReference type="EMBL" id="VDN49119.1"/>
    </source>
</evidence>
<dbReference type="EMBL" id="LR130778">
    <property type="protein sequence ID" value="VDN49119.1"/>
    <property type="molecule type" value="Genomic_DNA"/>
</dbReference>
<keyword evidence="1" id="KW-0812">Transmembrane</keyword>
<feature type="transmembrane region" description="Helical" evidence="1">
    <location>
        <begin position="44"/>
        <end position="66"/>
    </location>
</feature>
<dbReference type="AlphaFoldDB" id="A0A3P7SBD2"/>
<evidence type="ECO:0000313" key="3">
    <source>
        <dbReference type="Proteomes" id="UP000279029"/>
    </source>
</evidence>
<name>A0A3P7SBD2_9FIRM</name>
<dbReference type="Proteomes" id="UP000279029">
    <property type="component" value="Chromosome"/>
</dbReference>
<organism evidence="2 3">
    <name type="scientific">Petrocella atlantisensis</name>
    <dbReference type="NCBI Taxonomy" id="2173034"/>
    <lineage>
        <taxon>Bacteria</taxon>
        <taxon>Bacillati</taxon>
        <taxon>Bacillota</taxon>
        <taxon>Clostridia</taxon>
        <taxon>Lachnospirales</taxon>
        <taxon>Vallitaleaceae</taxon>
        <taxon>Petrocella</taxon>
    </lineage>
</organism>